<reference evidence="5 6" key="1">
    <citation type="journal article" date="2019" name="Anaerobe">
        <title>Detection of Robinsoniella peoriensis in multiple bone samples of a trauma patient.</title>
        <authorList>
            <person name="Schrottner P."/>
            <person name="Hartwich K."/>
            <person name="Bunk B."/>
            <person name="Schober I."/>
            <person name="Helbig S."/>
            <person name="Rudolph W.W."/>
            <person name="Gunzer F."/>
        </authorList>
    </citation>
    <scope>NUCLEOTIDE SEQUENCE [LARGE SCALE GENOMIC DNA]</scope>
    <source>
        <strain evidence="5 6">DSM 106044</strain>
    </source>
</reference>
<protein>
    <submittedName>
        <fullName evidence="5">L-rhamnose operon regulatory protein RhaS</fullName>
    </submittedName>
</protein>
<keyword evidence="3" id="KW-0804">Transcription</keyword>
<dbReference type="InterPro" id="IPR037923">
    <property type="entry name" value="HTH-like"/>
</dbReference>
<dbReference type="SUPFAM" id="SSF46689">
    <property type="entry name" value="Homeodomain-like"/>
    <property type="match status" value="2"/>
</dbReference>
<keyword evidence="1" id="KW-0805">Transcription regulation</keyword>
<dbReference type="InterPro" id="IPR020449">
    <property type="entry name" value="Tscrpt_reg_AraC-type_HTH"/>
</dbReference>
<evidence type="ECO:0000259" key="4">
    <source>
        <dbReference type="PROSITE" id="PS01124"/>
    </source>
</evidence>
<keyword evidence="2" id="KW-0238">DNA-binding</keyword>
<dbReference type="PROSITE" id="PS00041">
    <property type="entry name" value="HTH_ARAC_FAMILY_1"/>
    <property type="match status" value="1"/>
</dbReference>
<accession>A0A4U8Q0U8</accession>
<dbReference type="GO" id="GO:0043565">
    <property type="term" value="F:sequence-specific DNA binding"/>
    <property type="evidence" value="ECO:0007669"/>
    <property type="project" value="InterPro"/>
</dbReference>
<comment type="caution">
    <text evidence="5">The sequence shown here is derived from an EMBL/GenBank/DDBJ whole genome shotgun (WGS) entry which is preliminary data.</text>
</comment>
<dbReference type="Gene3D" id="1.10.10.60">
    <property type="entry name" value="Homeodomain-like"/>
    <property type="match status" value="2"/>
</dbReference>
<dbReference type="InterPro" id="IPR018060">
    <property type="entry name" value="HTH_AraC"/>
</dbReference>
<dbReference type="Pfam" id="PF12833">
    <property type="entry name" value="HTH_18"/>
    <property type="match status" value="1"/>
</dbReference>
<feature type="domain" description="HTH araC/xylS-type" evidence="4">
    <location>
        <begin position="181"/>
        <end position="279"/>
    </location>
</feature>
<evidence type="ECO:0000256" key="1">
    <source>
        <dbReference type="ARBA" id="ARBA00023015"/>
    </source>
</evidence>
<dbReference type="SMART" id="SM00342">
    <property type="entry name" value="HTH_ARAC"/>
    <property type="match status" value="1"/>
</dbReference>
<keyword evidence="6" id="KW-1185">Reference proteome</keyword>
<dbReference type="InterPro" id="IPR018062">
    <property type="entry name" value="HTH_AraC-typ_CS"/>
</dbReference>
<dbReference type="Proteomes" id="UP000306509">
    <property type="component" value="Unassembled WGS sequence"/>
</dbReference>
<dbReference type="Pfam" id="PF02311">
    <property type="entry name" value="AraC_binding"/>
    <property type="match status" value="1"/>
</dbReference>
<evidence type="ECO:0000313" key="6">
    <source>
        <dbReference type="Proteomes" id="UP000306509"/>
    </source>
</evidence>
<dbReference type="AlphaFoldDB" id="A0A4U8Q0U8"/>
<dbReference type="PANTHER" id="PTHR43280">
    <property type="entry name" value="ARAC-FAMILY TRANSCRIPTIONAL REGULATOR"/>
    <property type="match status" value="1"/>
</dbReference>
<dbReference type="PROSITE" id="PS01124">
    <property type="entry name" value="HTH_ARAC_FAMILY_2"/>
    <property type="match status" value="1"/>
</dbReference>
<dbReference type="Gene3D" id="2.60.120.10">
    <property type="entry name" value="Jelly Rolls"/>
    <property type="match status" value="1"/>
</dbReference>
<dbReference type="SUPFAM" id="SSF51215">
    <property type="entry name" value="Regulatory protein AraC"/>
    <property type="match status" value="1"/>
</dbReference>
<gene>
    <name evidence="5" type="primary">rhaS_8</name>
    <name evidence="5" type="ORF">DSM106044_05241</name>
</gene>
<organism evidence="5 6">
    <name type="scientific">Robinsoniella peoriensis</name>
    <dbReference type="NCBI Taxonomy" id="180332"/>
    <lineage>
        <taxon>Bacteria</taxon>
        <taxon>Bacillati</taxon>
        <taxon>Bacillota</taxon>
        <taxon>Clostridia</taxon>
        <taxon>Lachnospirales</taxon>
        <taxon>Lachnospiraceae</taxon>
        <taxon>Robinsoniella</taxon>
    </lineage>
</organism>
<dbReference type="PANTHER" id="PTHR43280:SF2">
    <property type="entry name" value="HTH-TYPE TRANSCRIPTIONAL REGULATOR EXSA"/>
    <property type="match status" value="1"/>
</dbReference>
<proteinExistence type="predicted"/>
<dbReference type="InterPro" id="IPR003313">
    <property type="entry name" value="AraC-bd"/>
</dbReference>
<dbReference type="STRING" id="180332.GCA_000797495_02343"/>
<dbReference type="InterPro" id="IPR014710">
    <property type="entry name" value="RmlC-like_jellyroll"/>
</dbReference>
<dbReference type="PRINTS" id="PR00032">
    <property type="entry name" value="HTHARAC"/>
</dbReference>
<sequence length="293" mass="34026">MDNLEQSIMEILAKGSCQIQIRNSGIFRFPSAYRFKDHNHKEIEINCIKSGHCIMGVEGQYFPLKEGDCMVVYPGVPHCFIVDTREKCSIAQLEFCVQAPKTLEGILSFLCQEPRYHKLSNCEMACCLLESLCKIYRAKKEEEQKNIQLKLSIFQLFIELSDKITEKIQQQESHSKAGKMADIIRYINENYEMDINKEKLAEQFGISSRYIRKCFAEETGISCQHYINTLRVEKAKELLWFTSNTVTEIALKAGFNSAQYFCRVFQQYMEMSPLEYRNLWQGSKAEELCTIEA</sequence>
<dbReference type="RefSeq" id="WP_027295565.1">
    <property type="nucleotide sequence ID" value="NZ_CABMJZ010000132.1"/>
</dbReference>
<dbReference type="GO" id="GO:0003700">
    <property type="term" value="F:DNA-binding transcription factor activity"/>
    <property type="evidence" value="ECO:0007669"/>
    <property type="project" value="InterPro"/>
</dbReference>
<dbReference type="InterPro" id="IPR009057">
    <property type="entry name" value="Homeodomain-like_sf"/>
</dbReference>
<evidence type="ECO:0000256" key="3">
    <source>
        <dbReference type="ARBA" id="ARBA00023163"/>
    </source>
</evidence>
<evidence type="ECO:0000313" key="5">
    <source>
        <dbReference type="EMBL" id="TLC97878.1"/>
    </source>
</evidence>
<name>A0A4U8Q0U8_9FIRM</name>
<dbReference type="EMBL" id="QGQD01000107">
    <property type="protein sequence ID" value="TLC97878.1"/>
    <property type="molecule type" value="Genomic_DNA"/>
</dbReference>
<evidence type="ECO:0000256" key="2">
    <source>
        <dbReference type="ARBA" id="ARBA00023125"/>
    </source>
</evidence>